<reference evidence="1" key="1">
    <citation type="journal article" date="2020" name="Stud. Mycol.">
        <title>101 Dothideomycetes genomes: a test case for predicting lifestyles and emergence of pathogens.</title>
        <authorList>
            <person name="Haridas S."/>
            <person name="Albert R."/>
            <person name="Binder M."/>
            <person name="Bloem J."/>
            <person name="Labutti K."/>
            <person name="Salamov A."/>
            <person name="Andreopoulos B."/>
            <person name="Baker S."/>
            <person name="Barry K."/>
            <person name="Bills G."/>
            <person name="Bluhm B."/>
            <person name="Cannon C."/>
            <person name="Castanera R."/>
            <person name="Culley D."/>
            <person name="Daum C."/>
            <person name="Ezra D."/>
            <person name="Gonzalez J."/>
            <person name="Henrissat B."/>
            <person name="Kuo A."/>
            <person name="Liang C."/>
            <person name="Lipzen A."/>
            <person name="Lutzoni F."/>
            <person name="Magnuson J."/>
            <person name="Mondo S."/>
            <person name="Nolan M."/>
            <person name="Ohm R."/>
            <person name="Pangilinan J."/>
            <person name="Park H.-J."/>
            <person name="Ramirez L."/>
            <person name="Alfaro M."/>
            <person name="Sun H."/>
            <person name="Tritt A."/>
            <person name="Yoshinaga Y."/>
            <person name="Zwiers L.-H."/>
            <person name="Turgeon B."/>
            <person name="Goodwin S."/>
            <person name="Spatafora J."/>
            <person name="Crous P."/>
            <person name="Grigoriev I."/>
        </authorList>
    </citation>
    <scope>NUCLEOTIDE SEQUENCE</scope>
    <source>
        <strain evidence="1">CBS 262.69</strain>
    </source>
</reference>
<dbReference type="Proteomes" id="UP000799640">
    <property type="component" value="Unassembled WGS sequence"/>
</dbReference>
<proteinExistence type="predicted"/>
<keyword evidence="2" id="KW-1185">Reference proteome</keyword>
<sequence>MRCSIIQLVCLGSTSSRIAVQVGALPACDAGVLVGFFTVLRGGKRIAVRSTCLLVPVCARYLGPSWCAAGMRCWSACMAPPGTLRQQGHAHFALLACLCSSVPHYLDPDTECQVDPLPKST</sequence>
<evidence type="ECO:0000313" key="2">
    <source>
        <dbReference type="Proteomes" id="UP000799640"/>
    </source>
</evidence>
<accession>A0A6G1I0M1</accession>
<organism evidence="1 2">
    <name type="scientific">Trichodelitschia bisporula</name>
    <dbReference type="NCBI Taxonomy" id="703511"/>
    <lineage>
        <taxon>Eukaryota</taxon>
        <taxon>Fungi</taxon>
        <taxon>Dikarya</taxon>
        <taxon>Ascomycota</taxon>
        <taxon>Pezizomycotina</taxon>
        <taxon>Dothideomycetes</taxon>
        <taxon>Dothideomycetes incertae sedis</taxon>
        <taxon>Phaeotrichales</taxon>
        <taxon>Phaeotrichaceae</taxon>
        <taxon>Trichodelitschia</taxon>
    </lineage>
</organism>
<name>A0A6G1I0M1_9PEZI</name>
<gene>
    <name evidence="1" type="ORF">EJ06DRAFT_352715</name>
</gene>
<dbReference type="EMBL" id="ML996692">
    <property type="protein sequence ID" value="KAF2401619.1"/>
    <property type="molecule type" value="Genomic_DNA"/>
</dbReference>
<protein>
    <submittedName>
        <fullName evidence="1">Uncharacterized protein</fullName>
    </submittedName>
</protein>
<dbReference type="AlphaFoldDB" id="A0A6G1I0M1"/>
<evidence type="ECO:0000313" key="1">
    <source>
        <dbReference type="EMBL" id="KAF2401619.1"/>
    </source>
</evidence>